<dbReference type="NCBIfam" id="NF007032">
    <property type="entry name" value="PRK09496.1-4"/>
    <property type="match status" value="1"/>
</dbReference>
<dbReference type="InterPro" id="IPR006037">
    <property type="entry name" value="RCK_C"/>
</dbReference>
<accession>A0A512H3A8</accession>
<reference evidence="9 10" key="1">
    <citation type="submission" date="2019-07" db="EMBL/GenBank/DDBJ databases">
        <title>Whole genome shotgun sequence of Rhodospirillum oryzae NBRC 107573.</title>
        <authorList>
            <person name="Hosoyama A."/>
            <person name="Uohara A."/>
            <person name="Ohji S."/>
            <person name="Ichikawa N."/>
        </authorList>
    </citation>
    <scope>NUCLEOTIDE SEQUENCE [LARGE SCALE GENOMIC DNA]</scope>
    <source>
        <strain evidence="9 10">NBRC 107573</strain>
    </source>
</reference>
<dbReference type="Pfam" id="PF02080">
    <property type="entry name" value="TrkA_C"/>
    <property type="match status" value="2"/>
</dbReference>
<evidence type="ECO:0000313" key="9">
    <source>
        <dbReference type="EMBL" id="GEO79913.1"/>
    </source>
</evidence>
<dbReference type="SUPFAM" id="SSF51735">
    <property type="entry name" value="NAD(P)-binding Rossmann-fold domains"/>
    <property type="match status" value="2"/>
</dbReference>
<dbReference type="Gene3D" id="3.40.50.720">
    <property type="entry name" value="NAD(P)-binding Rossmann-like Domain"/>
    <property type="match status" value="2"/>
</dbReference>
<dbReference type="SUPFAM" id="SSF116726">
    <property type="entry name" value="TrkA C-terminal domain-like"/>
    <property type="match status" value="2"/>
</dbReference>
<dbReference type="NCBIfam" id="NF007039">
    <property type="entry name" value="PRK09496.3-2"/>
    <property type="match status" value="1"/>
</dbReference>
<name>A0A512H3A8_9PROT</name>
<organism evidence="9 10">
    <name type="scientific">Pararhodospirillum oryzae</name>
    <dbReference type="NCBI Taxonomy" id="478448"/>
    <lineage>
        <taxon>Bacteria</taxon>
        <taxon>Pseudomonadati</taxon>
        <taxon>Pseudomonadota</taxon>
        <taxon>Alphaproteobacteria</taxon>
        <taxon>Rhodospirillales</taxon>
        <taxon>Rhodospirillaceae</taxon>
        <taxon>Pararhodospirillum</taxon>
    </lineage>
</organism>
<keyword evidence="2" id="KW-0813">Transport</keyword>
<dbReference type="Proteomes" id="UP000321567">
    <property type="component" value="Unassembled WGS sequence"/>
</dbReference>
<evidence type="ECO:0000256" key="5">
    <source>
        <dbReference type="ARBA" id="ARBA00023027"/>
    </source>
</evidence>
<dbReference type="InterPro" id="IPR050721">
    <property type="entry name" value="Trk_Ktr_HKT_K-transport"/>
</dbReference>
<dbReference type="PROSITE" id="PS51201">
    <property type="entry name" value="RCK_N"/>
    <property type="match status" value="2"/>
</dbReference>
<dbReference type="RefSeq" id="WP_147161986.1">
    <property type="nucleotide sequence ID" value="NZ_BJZO01000001.1"/>
</dbReference>
<dbReference type="InterPro" id="IPR006036">
    <property type="entry name" value="K_uptake_TrkA"/>
</dbReference>
<dbReference type="NCBIfam" id="NF007030">
    <property type="entry name" value="PRK09496.1-1"/>
    <property type="match status" value="1"/>
</dbReference>
<dbReference type="PANTHER" id="PTHR43833:SF5">
    <property type="entry name" value="TRK SYSTEM POTASSIUM UPTAKE PROTEIN TRKA"/>
    <property type="match status" value="1"/>
</dbReference>
<evidence type="ECO:0000256" key="1">
    <source>
        <dbReference type="ARBA" id="ARBA00017378"/>
    </source>
</evidence>
<keyword evidence="10" id="KW-1185">Reference proteome</keyword>
<dbReference type="PANTHER" id="PTHR43833">
    <property type="entry name" value="POTASSIUM CHANNEL PROTEIN 2-RELATED-RELATED"/>
    <property type="match status" value="1"/>
</dbReference>
<evidence type="ECO:0000256" key="6">
    <source>
        <dbReference type="ARBA" id="ARBA00023065"/>
    </source>
</evidence>
<keyword evidence="3" id="KW-0633">Potassium transport</keyword>
<protein>
    <recommendedName>
        <fullName evidence="1">Trk system potassium uptake protein TrkA</fullName>
    </recommendedName>
</protein>
<dbReference type="InterPro" id="IPR036291">
    <property type="entry name" value="NAD(P)-bd_dom_sf"/>
</dbReference>
<feature type="domain" description="RCK N-terminal" evidence="7">
    <location>
        <begin position="233"/>
        <end position="353"/>
    </location>
</feature>
<evidence type="ECO:0000256" key="3">
    <source>
        <dbReference type="ARBA" id="ARBA00022538"/>
    </source>
</evidence>
<comment type="caution">
    <text evidence="9">The sequence shown here is derived from an EMBL/GenBank/DDBJ whole genome shotgun (WGS) entry which is preliminary data.</text>
</comment>
<dbReference type="PRINTS" id="PR00335">
    <property type="entry name" value="KUPTAKETRKA"/>
</dbReference>
<dbReference type="GO" id="GO:0015079">
    <property type="term" value="F:potassium ion transmembrane transporter activity"/>
    <property type="evidence" value="ECO:0007669"/>
    <property type="project" value="InterPro"/>
</dbReference>
<keyword evidence="5" id="KW-0520">NAD</keyword>
<dbReference type="InterPro" id="IPR036721">
    <property type="entry name" value="RCK_C_sf"/>
</dbReference>
<dbReference type="EMBL" id="BJZO01000001">
    <property type="protein sequence ID" value="GEO79913.1"/>
    <property type="molecule type" value="Genomic_DNA"/>
</dbReference>
<evidence type="ECO:0000313" key="10">
    <source>
        <dbReference type="Proteomes" id="UP000321567"/>
    </source>
</evidence>
<keyword evidence="6" id="KW-0406">Ion transport</keyword>
<dbReference type="AlphaFoldDB" id="A0A512H3A8"/>
<evidence type="ECO:0000256" key="2">
    <source>
        <dbReference type="ARBA" id="ARBA00022448"/>
    </source>
</evidence>
<dbReference type="PROSITE" id="PS51202">
    <property type="entry name" value="RCK_C"/>
    <property type="match status" value="2"/>
</dbReference>
<keyword evidence="4" id="KW-0630">Potassium</keyword>
<dbReference type="Pfam" id="PF02254">
    <property type="entry name" value="TrkA_N"/>
    <property type="match status" value="2"/>
</dbReference>
<dbReference type="NCBIfam" id="NF007031">
    <property type="entry name" value="PRK09496.1-2"/>
    <property type="match status" value="1"/>
</dbReference>
<dbReference type="OrthoDB" id="9775180at2"/>
<dbReference type="GO" id="GO:0005886">
    <property type="term" value="C:plasma membrane"/>
    <property type="evidence" value="ECO:0007669"/>
    <property type="project" value="InterPro"/>
</dbReference>
<evidence type="ECO:0000259" key="7">
    <source>
        <dbReference type="PROSITE" id="PS51201"/>
    </source>
</evidence>
<evidence type="ECO:0000259" key="8">
    <source>
        <dbReference type="PROSITE" id="PS51202"/>
    </source>
</evidence>
<feature type="domain" description="RCK N-terminal" evidence="7">
    <location>
        <begin position="1"/>
        <end position="124"/>
    </location>
</feature>
<dbReference type="Gene3D" id="3.30.70.1450">
    <property type="entry name" value="Regulator of K+ conductance, C-terminal domain"/>
    <property type="match status" value="2"/>
</dbReference>
<sequence>MKVIICGAGQVGFSIGRYLAAENNDVTIIDQRADLIRSVTDALDVQAIVGHASLPTVLEQAGAEDADMLIAVTHADEVNMVACQVAHSLFNVPTKMARVRNQSYLQPHWANLFSRENMPIDVIISPEIEVARAVTRRLLVPGAMDVIPLANDRVRLMGVRCTERTPVVHTPLRQLTQLFPDLNIVVVGIVRNDRANVPSADDQMLPGDEVYFVVASDRTERALSAFGHEEGAARRILILGGGNIGLFLAQALERDFPQVAAKVIEINRERSHLVASTLTGRTTVLVGDGLDPELLEEAGVGQTEAVIAVTNEDETNVLASLLAKRYGCQRAITLINKSTYNTLVSSLGVDVVVNPRAITVSKILQHVRRGRIHSVHSLHEGFGELIEADALETSPLVGKPLKDINLPTGVLLGAVVRGDAVISPRGNTVVQAGDRIILFATAAAIKKVEKLFSVRLEFF</sequence>
<feature type="domain" description="RCK C-terminal" evidence="8">
    <location>
        <begin position="373"/>
        <end position="454"/>
    </location>
</feature>
<evidence type="ECO:0000256" key="4">
    <source>
        <dbReference type="ARBA" id="ARBA00022958"/>
    </source>
</evidence>
<feature type="domain" description="RCK C-terminal" evidence="8">
    <location>
        <begin position="144"/>
        <end position="229"/>
    </location>
</feature>
<proteinExistence type="predicted"/>
<gene>
    <name evidence="9" type="primary">trkA</name>
    <name evidence="9" type="ORF">ROR02_00440</name>
</gene>
<dbReference type="InterPro" id="IPR003148">
    <property type="entry name" value="RCK_N"/>
</dbReference>